<dbReference type="Proteomes" id="UP000001514">
    <property type="component" value="Unassembled WGS sequence"/>
</dbReference>
<keyword evidence="16" id="KW-1185">Reference proteome</keyword>
<dbReference type="Pfam" id="PF01593">
    <property type="entry name" value="Amino_oxidase"/>
    <property type="match status" value="1"/>
</dbReference>
<evidence type="ECO:0000313" key="16">
    <source>
        <dbReference type="Proteomes" id="UP000001514"/>
    </source>
</evidence>
<evidence type="ECO:0000256" key="6">
    <source>
        <dbReference type="ARBA" id="ARBA00022630"/>
    </source>
</evidence>
<comment type="cofactor">
    <cofactor evidence="13">
        <name>FAD</name>
        <dbReference type="ChEBI" id="CHEBI:57692"/>
    </cofactor>
    <text evidence="13">Binds 1 FAD per subunit.</text>
</comment>
<evidence type="ECO:0000256" key="11">
    <source>
        <dbReference type="ARBA" id="ARBA00023244"/>
    </source>
</evidence>
<evidence type="ECO:0000256" key="8">
    <source>
        <dbReference type="ARBA" id="ARBA00023002"/>
    </source>
</evidence>
<dbReference type="GO" id="GO:0016491">
    <property type="term" value="F:oxidoreductase activity"/>
    <property type="evidence" value="ECO:0000318"/>
    <property type="project" value="GO_Central"/>
</dbReference>
<dbReference type="PANTHER" id="PTHR42923">
    <property type="entry name" value="PROTOPORPHYRINOGEN OXIDASE"/>
    <property type="match status" value="1"/>
</dbReference>
<keyword evidence="10 13" id="KW-0350">Heme biosynthesis</keyword>
<dbReference type="InterPro" id="IPR004572">
    <property type="entry name" value="Protoporphyrinogen_oxidase"/>
</dbReference>
<dbReference type="EC" id="1.3.3.4" evidence="5 13"/>
<keyword evidence="7 13" id="KW-0274">FAD</keyword>
<evidence type="ECO:0000256" key="2">
    <source>
        <dbReference type="ARBA" id="ARBA00004173"/>
    </source>
</evidence>
<dbReference type="SUPFAM" id="SSF51905">
    <property type="entry name" value="FAD/NAD(P)-binding domain"/>
    <property type="match status" value="1"/>
</dbReference>
<dbReference type="Gene3D" id="3.50.50.60">
    <property type="entry name" value="FAD/NAD(P)-binding domain"/>
    <property type="match status" value="1"/>
</dbReference>
<evidence type="ECO:0000256" key="4">
    <source>
        <dbReference type="ARBA" id="ARBA00010551"/>
    </source>
</evidence>
<dbReference type="Gramene" id="EFJ14216">
    <property type="protein sequence ID" value="EFJ14216"/>
    <property type="gene ID" value="SELMODRAFT_229034"/>
</dbReference>
<dbReference type="InterPro" id="IPR036188">
    <property type="entry name" value="FAD/NAD-bd_sf"/>
</dbReference>
<dbReference type="OMA" id="PREENWS"/>
<accession>D8SMN7</accession>
<dbReference type="InterPro" id="IPR050464">
    <property type="entry name" value="Zeta_carotene_desat/Oxidored"/>
</dbReference>
<dbReference type="GO" id="GO:0009507">
    <property type="term" value="C:chloroplast"/>
    <property type="evidence" value="ECO:0007669"/>
    <property type="project" value="UniProtKB-SubCell"/>
</dbReference>
<organism evidence="16">
    <name type="scientific">Selaginella moellendorffii</name>
    <name type="common">Spikemoss</name>
    <dbReference type="NCBI Taxonomy" id="88036"/>
    <lineage>
        <taxon>Eukaryota</taxon>
        <taxon>Viridiplantae</taxon>
        <taxon>Streptophyta</taxon>
        <taxon>Embryophyta</taxon>
        <taxon>Tracheophyta</taxon>
        <taxon>Lycopodiopsida</taxon>
        <taxon>Selaginellales</taxon>
        <taxon>Selaginellaceae</taxon>
        <taxon>Selaginella</taxon>
    </lineage>
</organism>
<dbReference type="InterPro" id="IPR002937">
    <property type="entry name" value="Amino_oxidase"/>
</dbReference>
<dbReference type="AlphaFoldDB" id="D8SMN7"/>
<keyword evidence="8 13" id="KW-0560">Oxidoreductase</keyword>
<dbReference type="SUPFAM" id="SSF54373">
    <property type="entry name" value="FAD-linked reductases, C-terminal domain"/>
    <property type="match status" value="1"/>
</dbReference>
<keyword evidence="6 13" id="KW-0285">Flavoprotein</keyword>
<name>D8SMN7_SELML</name>
<proteinExistence type="inferred from homology"/>
<comment type="subcellular location">
    <subcellularLocation>
        <location evidence="2">Mitochondrion</location>
    </subcellularLocation>
    <subcellularLocation>
        <location evidence="13">Plastid</location>
        <location evidence="13">Chloroplast</location>
    </subcellularLocation>
</comment>
<evidence type="ECO:0000256" key="13">
    <source>
        <dbReference type="RuleBase" id="RU367069"/>
    </source>
</evidence>
<dbReference type="HOGENOM" id="CLU_009629_3_2_1"/>
<dbReference type="Gene3D" id="3.90.660.20">
    <property type="entry name" value="Protoporphyrinogen oxidase, mitochondrial, domain 2"/>
    <property type="match status" value="1"/>
</dbReference>
<dbReference type="EMBL" id="GL377628">
    <property type="protein sequence ID" value="EFJ14216.1"/>
    <property type="molecule type" value="Genomic_DNA"/>
</dbReference>
<dbReference type="eggNOG" id="KOG1276">
    <property type="taxonomic scope" value="Eukaryota"/>
</dbReference>
<protein>
    <recommendedName>
        <fullName evidence="5 13">Protoporphyrinogen oxidase</fullName>
        <ecNumber evidence="5 13">1.3.3.4</ecNumber>
    </recommendedName>
</protein>
<dbReference type="GO" id="GO:0004729">
    <property type="term" value="F:oxygen-dependent protoporphyrinogen oxidase activity"/>
    <property type="evidence" value="ECO:0007669"/>
    <property type="project" value="UniProtKB-UniRule"/>
</dbReference>
<comment type="function">
    <text evidence="1 13">Catalyzes the 6-electron oxidation of protoporphyrinogen-IX to form protoporphyrin-IX.</text>
</comment>
<comment type="catalytic activity">
    <reaction evidence="12 13">
        <text>protoporphyrinogen IX + 3 O2 = protoporphyrin IX + 3 H2O2</text>
        <dbReference type="Rhea" id="RHEA:25576"/>
        <dbReference type="ChEBI" id="CHEBI:15379"/>
        <dbReference type="ChEBI" id="CHEBI:16240"/>
        <dbReference type="ChEBI" id="CHEBI:57306"/>
        <dbReference type="ChEBI" id="CHEBI:57307"/>
        <dbReference type="EC" id="1.3.3.4"/>
    </reaction>
</comment>
<dbReference type="NCBIfam" id="TIGR00562">
    <property type="entry name" value="proto_IX_ox"/>
    <property type="match status" value="1"/>
</dbReference>
<reference evidence="15 16" key="1">
    <citation type="journal article" date="2011" name="Science">
        <title>The Selaginella genome identifies genetic changes associated with the evolution of vascular plants.</title>
        <authorList>
            <person name="Banks J.A."/>
            <person name="Nishiyama T."/>
            <person name="Hasebe M."/>
            <person name="Bowman J.L."/>
            <person name="Gribskov M."/>
            <person name="dePamphilis C."/>
            <person name="Albert V.A."/>
            <person name="Aono N."/>
            <person name="Aoyama T."/>
            <person name="Ambrose B.A."/>
            <person name="Ashton N.W."/>
            <person name="Axtell M.J."/>
            <person name="Barker E."/>
            <person name="Barker M.S."/>
            <person name="Bennetzen J.L."/>
            <person name="Bonawitz N.D."/>
            <person name="Chapple C."/>
            <person name="Cheng C."/>
            <person name="Correa L.G."/>
            <person name="Dacre M."/>
            <person name="DeBarry J."/>
            <person name="Dreyer I."/>
            <person name="Elias M."/>
            <person name="Engstrom E.M."/>
            <person name="Estelle M."/>
            <person name="Feng L."/>
            <person name="Finet C."/>
            <person name="Floyd S.K."/>
            <person name="Frommer W.B."/>
            <person name="Fujita T."/>
            <person name="Gramzow L."/>
            <person name="Gutensohn M."/>
            <person name="Harholt J."/>
            <person name="Hattori M."/>
            <person name="Heyl A."/>
            <person name="Hirai T."/>
            <person name="Hiwatashi Y."/>
            <person name="Ishikawa M."/>
            <person name="Iwata M."/>
            <person name="Karol K.G."/>
            <person name="Koehler B."/>
            <person name="Kolukisaoglu U."/>
            <person name="Kubo M."/>
            <person name="Kurata T."/>
            <person name="Lalonde S."/>
            <person name="Li K."/>
            <person name="Li Y."/>
            <person name="Litt A."/>
            <person name="Lyons E."/>
            <person name="Manning G."/>
            <person name="Maruyama T."/>
            <person name="Michael T.P."/>
            <person name="Mikami K."/>
            <person name="Miyazaki S."/>
            <person name="Morinaga S."/>
            <person name="Murata T."/>
            <person name="Mueller-Roeber B."/>
            <person name="Nelson D.R."/>
            <person name="Obara M."/>
            <person name="Oguri Y."/>
            <person name="Olmstead R.G."/>
            <person name="Onodera N."/>
            <person name="Petersen B.L."/>
            <person name="Pils B."/>
            <person name="Prigge M."/>
            <person name="Rensing S.A."/>
            <person name="Riano-Pachon D.M."/>
            <person name="Roberts A.W."/>
            <person name="Sato Y."/>
            <person name="Scheller H.V."/>
            <person name="Schulz B."/>
            <person name="Schulz C."/>
            <person name="Shakirov E.V."/>
            <person name="Shibagaki N."/>
            <person name="Shinohara N."/>
            <person name="Shippen D.E."/>
            <person name="Soerensen I."/>
            <person name="Sotooka R."/>
            <person name="Sugimoto N."/>
            <person name="Sugita M."/>
            <person name="Sumikawa N."/>
            <person name="Tanurdzic M."/>
            <person name="Theissen G."/>
            <person name="Ulvskov P."/>
            <person name="Wakazuki S."/>
            <person name="Weng J.K."/>
            <person name="Willats W.W."/>
            <person name="Wipf D."/>
            <person name="Wolf P.G."/>
            <person name="Yang L."/>
            <person name="Zimmer A.D."/>
            <person name="Zhu Q."/>
            <person name="Mitros T."/>
            <person name="Hellsten U."/>
            <person name="Loque D."/>
            <person name="Otillar R."/>
            <person name="Salamov A."/>
            <person name="Schmutz J."/>
            <person name="Shapiro H."/>
            <person name="Lindquist E."/>
            <person name="Lucas S."/>
            <person name="Rokhsar D."/>
            <person name="Grigoriev I.V."/>
        </authorList>
    </citation>
    <scope>NUCLEOTIDE SEQUENCE [LARGE SCALE GENOMIC DNA]</scope>
</reference>
<evidence type="ECO:0000256" key="3">
    <source>
        <dbReference type="ARBA" id="ARBA00005073"/>
    </source>
</evidence>
<dbReference type="PANTHER" id="PTHR42923:SF44">
    <property type="entry name" value="PROTOPORPHYRINOGEN OXIDASE 2, CHLOROPLASTIC_MITOCHONDRIAL"/>
    <property type="match status" value="1"/>
</dbReference>
<comment type="pathway">
    <text evidence="3 13">Porphyrin-containing compound metabolism; protoporphyrin-IX biosynthesis; protoporphyrin-IX from protoporphyrinogen-IX: step 1/1.</text>
</comment>
<dbReference type="Gene3D" id="1.10.3110.10">
    <property type="entry name" value="protoporphyrinogen ix oxidase, domain 3"/>
    <property type="match status" value="1"/>
</dbReference>
<dbReference type="KEGG" id="smo:SELMODRAFT_229034"/>
<evidence type="ECO:0000256" key="10">
    <source>
        <dbReference type="ARBA" id="ARBA00023133"/>
    </source>
</evidence>
<evidence type="ECO:0000256" key="9">
    <source>
        <dbReference type="ARBA" id="ARBA00023128"/>
    </source>
</evidence>
<sequence>MAMAEGETVPVLGSVAVVGAGASGLAAAYRLRAAGVSVTVYEAENSIGGKLKSVSENGFIWEKGPNTMTENDPSISRMFDDLHLRDKQQFPVEQKKRYIVRNASPTMLPSNPLGFITTGLFSAQAKLKLLTEPFSWKRTKAESNEDESVGAFMERHFGDEIVDYAVDPFVAGTSGSDPSSISIRHSFPELWSLEKNYGSLFVGAIKSGFSKKKKQKLRPVEFEDEDSDFPARTRPRRGGSFSFVGGMQTLANELVSRIGKEKFKLNTFVTGLACNQQGNPSRQSWTVTGLETSGKRSKRSDKTFDAVIMTAPVDDVRTMKVVKDGKPYALDYLPTVIYEPMSVLITMFNKDSVKRALPGFGVLVPSKEQQANGFQTLGTLFSSFMFPDRAPEDQLLFTTFIGGSRNTLLASRSKEELLDVTLKDLSRLIGVEGQPTAMRHVYWEKAFPRYSIGYDNVLNSIQKLESDLPGLFYAGNHRGGLAVGKTIVSGLDAAEQVLQYLQGSGGKKVFTMAS</sequence>
<keyword evidence="9" id="KW-0496">Mitochondrion</keyword>
<dbReference type="FunFam" id="1.10.3110.10:FF:000003">
    <property type="entry name" value="Protoporphyrinogen oxidase"/>
    <property type="match status" value="1"/>
</dbReference>
<gene>
    <name evidence="15" type="ORF">SELMODRAFT_229034</name>
</gene>
<comment type="similarity">
    <text evidence="4 13">Belongs to the protoporphyrinogen/coproporphyrinogen oxidase family. Protoporphyrinogen oxidase subfamily.</text>
</comment>
<evidence type="ECO:0000256" key="12">
    <source>
        <dbReference type="ARBA" id="ARBA00047554"/>
    </source>
</evidence>
<keyword evidence="11 13" id="KW-0627">Porphyrin biosynthesis</keyword>
<feature type="non-terminal residue" evidence="15">
    <location>
        <position position="514"/>
    </location>
</feature>
<evidence type="ECO:0000256" key="1">
    <source>
        <dbReference type="ARBA" id="ARBA00002600"/>
    </source>
</evidence>
<feature type="domain" description="Amine oxidase" evidence="14">
    <location>
        <begin position="23"/>
        <end position="498"/>
    </location>
</feature>
<dbReference type="GO" id="GO:0005739">
    <property type="term" value="C:mitochondrion"/>
    <property type="evidence" value="ECO:0007669"/>
    <property type="project" value="UniProtKB-SubCell"/>
</dbReference>
<dbReference type="FunCoup" id="D8SMN7">
    <property type="interactions" value="2897"/>
</dbReference>
<evidence type="ECO:0000259" key="14">
    <source>
        <dbReference type="Pfam" id="PF01593"/>
    </source>
</evidence>
<evidence type="ECO:0000313" key="15">
    <source>
        <dbReference type="EMBL" id="EFJ14216.1"/>
    </source>
</evidence>
<evidence type="ECO:0000256" key="7">
    <source>
        <dbReference type="ARBA" id="ARBA00022827"/>
    </source>
</evidence>
<dbReference type="InParanoid" id="D8SMN7"/>
<dbReference type="PRINTS" id="PR00419">
    <property type="entry name" value="ADXRDTASE"/>
</dbReference>
<dbReference type="UniPathway" id="UPA00251">
    <property type="reaction ID" value="UER00324"/>
</dbReference>
<evidence type="ECO:0000256" key="5">
    <source>
        <dbReference type="ARBA" id="ARBA00012867"/>
    </source>
</evidence>
<dbReference type="GO" id="GO:0006782">
    <property type="term" value="P:protoporphyrinogen IX biosynthetic process"/>
    <property type="evidence" value="ECO:0007669"/>
    <property type="project" value="UniProtKB-UniRule"/>
</dbReference>
<dbReference type="STRING" id="88036.D8SMN7"/>